<gene>
    <name evidence="1" type="ORF">GCM10007384_00780</name>
</gene>
<sequence>MKTITIKQIKCFENEDLAGDDEIRLEIRADGNTTDTLHNEDFNDGETWTLNKSYNFTNHIQFKMMEGDWPDPDDHLGTHIINSNTSLINAAVSFTKDDADYELLFDLIVQNTTTPAETTDPLTGSITIRQFFSRIGKGIIPQAEYDNYIEDNRLYRIGNEVISLRDTFQRHSSQDGNKSNTKWVRNWIQTHCNYRSPDTYIGDKPEVSSAVSIFFTGKNWKTVKNEKSVQISGFQDYSRVTYTDNPFTHETRDWNWDVIPDPQFMYLLGEGYKGKGSGTNRIPVIHNEWETGSFPLQWRPFWGEYLTFWGRHIWDVGHAPTVTEIHPAHTIIREHTSAAPIGTNRVVVPINEAYIGMGLSGGYPGHSGDRWDAEFGGVPDDVWGDTTDCWSTNLKKHPVKFKFYPPVKRPNNNATLKFNIKLCQHILVNNNNELDDFLELTQNDNPAYGGEDLAFRDWNTTSGFSRENTSNEFKPSFTLKEGPDGMQSYYDVVIDLSEMSKIPVGYHAIIQCGWNTTANTTLQKYEVTFKTIKALSTDEWYDDWHLYYGVNGLWSAWWTDDFVEEGDTYTHNKKFSFWTVDDMPIVIRDTGIEWDGTDYANEKLDTIDLILKGADHFNSLRSKAATDDHLTILSDTSNIIEFRVKGKGGDTSHQWKIKIEKK</sequence>
<dbReference type="AlphaFoldDB" id="A0A918JSE1"/>
<evidence type="ECO:0000313" key="2">
    <source>
        <dbReference type="Proteomes" id="UP000601108"/>
    </source>
</evidence>
<dbReference type="RefSeq" id="WP_027411040.1">
    <property type="nucleotide sequence ID" value="NZ_BMWS01000001.1"/>
</dbReference>
<reference evidence="1 2" key="1">
    <citation type="journal article" date="2014" name="Int. J. Syst. Evol. Microbiol.">
        <title>Complete genome sequence of Corynebacterium casei LMG S-19264T (=DSM 44701T), isolated from a smear-ripened cheese.</title>
        <authorList>
            <consortium name="US DOE Joint Genome Institute (JGI-PGF)"/>
            <person name="Walter F."/>
            <person name="Albersmeier A."/>
            <person name="Kalinowski J."/>
            <person name="Ruckert C."/>
        </authorList>
    </citation>
    <scope>NUCLEOTIDE SEQUENCE [LARGE SCALE GENOMIC DNA]</scope>
    <source>
        <strain evidence="1 2">KCTC 12285</strain>
    </source>
</reference>
<evidence type="ECO:0000313" key="1">
    <source>
        <dbReference type="EMBL" id="GGX02886.1"/>
    </source>
</evidence>
<dbReference type="EMBL" id="BMWS01000001">
    <property type="protein sequence ID" value="GGX02886.1"/>
    <property type="molecule type" value="Genomic_DNA"/>
</dbReference>
<accession>A0A918JSE1</accession>
<name>A0A918JSE1_9FLAO</name>
<protein>
    <submittedName>
        <fullName evidence="1">Uncharacterized protein</fullName>
    </submittedName>
</protein>
<keyword evidence="2" id="KW-1185">Reference proteome</keyword>
<comment type="caution">
    <text evidence="1">The sequence shown here is derived from an EMBL/GenBank/DDBJ whole genome shotgun (WGS) entry which is preliminary data.</text>
</comment>
<dbReference type="Proteomes" id="UP000601108">
    <property type="component" value="Unassembled WGS sequence"/>
</dbReference>
<proteinExistence type="predicted"/>
<organism evidence="1 2">
    <name type="scientific">Aquimarina muelleri</name>
    <dbReference type="NCBI Taxonomy" id="279356"/>
    <lineage>
        <taxon>Bacteria</taxon>
        <taxon>Pseudomonadati</taxon>
        <taxon>Bacteroidota</taxon>
        <taxon>Flavobacteriia</taxon>
        <taxon>Flavobacteriales</taxon>
        <taxon>Flavobacteriaceae</taxon>
        <taxon>Aquimarina</taxon>
    </lineage>
</organism>